<reference evidence="1 2" key="2">
    <citation type="submission" date="2013-04" db="EMBL/GenBank/DDBJ databases">
        <title>The Genome Sequence of Bilophila wadsworthia 3_1_6.</title>
        <authorList>
            <consortium name="The Broad Institute Genomics Platform"/>
            <person name="Earl A."/>
            <person name="Ward D."/>
            <person name="Feldgarden M."/>
            <person name="Gevers D."/>
            <person name="Sibley C."/>
            <person name="Strauss J."/>
            <person name="Allen-Vercoe E."/>
            <person name="Walker B."/>
            <person name="Young S."/>
            <person name="Zeng Q."/>
            <person name="Gargeya S."/>
            <person name="Fitzgerald M."/>
            <person name="Haas B."/>
            <person name="Abouelleil A."/>
            <person name="Allen A.W."/>
            <person name="Alvarado L."/>
            <person name="Arachchi H.M."/>
            <person name="Berlin A.M."/>
            <person name="Chapman S.B."/>
            <person name="Gainer-Dewar J."/>
            <person name="Goldberg J."/>
            <person name="Griggs A."/>
            <person name="Gujja S."/>
            <person name="Hansen M."/>
            <person name="Howarth C."/>
            <person name="Imamovic A."/>
            <person name="Ireland A."/>
            <person name="Larimer J."/>
            <person name="McCowan C."/>
            <person name="Murphy C."/>
            <person name="Pearson M."/>
            <person name="Poon T.W."/>
            <person name="Priest M."/>
            <person name="Roberts A."/>
            <person name="Saif S."/>
            <person name="Shea T."/>
            <person name="Sisk P."/>
            <person name="Sykes S."/>
            <person name="Wortman J."/>
            <person name="Nusbaum C."/>
            <person name="Birren B."/>
        </authorList>
    </citation>
    <scope>NUCLEOTIDE SEQUENCE [LARGE SCALE GENOMIC DNA]</scope>
    <source>
        <strain evidence="1 2">3_1_6</strain>
    </source>
</reference>
<dbReference type="Proteomes" id="UP000006034">
    <property type="component" value="Unassembled WGS sequence"/>
</dbReference>
<dbReference type="GeneID" id="78087269"/>
<dbReference type="AlphaFoldDB" id="E5Y2Y3"/>
<dbReference type="RefSeq" id="WP_005024747.1">
    <property type="nucleotide sequence ID" value="NZ_KE150239.1"/>
</dbReference>
<protein>
    <submittedName>
        <fullName evidence="1">Uncharacterized protein</fullName>
    </submittedName>
</protein>
<comment type="caution">
    <text evidence="1">The sequence shown here is derived from an EMBL/GenBank/DDBJ whole genome shotgun (WGS) entry which is preliminary data.</text>
</comment>
<evidence type="ECO:0000313" key="2">
    <source>
        <dbReference type="Proteomes" id="UP000006034"/>
    </source>
</evidence>
<gene>
    <name evidence="1" type="ORF">HMPREF0179_00544</name>
</gene>
<dbReference type="EMBL" id="ADCP02000002">
    <property type="protein sequence ID" value="EFV45637.1"/>
    <property type="molecule type" value="Genomic_DNA"/>
</dbReference>
<accession>E5Y2Y3</accession>
<keyword evidence="2" id="KW-1185">Reference proteome</keyword>
<organism evidence="1 2">
    <name type="scientific">Bilophila wadsworthia (strain 3_1_6)</name>
    <dbReference type="NCBI Taxonomy" id="563192"/>
    <lineage>
        <taxon>Bacteria</taxon>
        <taxon>Pseudomonadati</taxon>
        <taxon>Thermodesulfobacteriota</taxon>
        <taxon>Desulfovibrionia</taxon>
        <taxon>Desulfovibrionales</taxon>
        <taxon>Desulfovibrionaceae</taxon>
        <taxon>Bilophila</taxon>
    </lineage>
</organism>
<evidence type="ECO:0000313" key="1">
    <source>
        <dbReference type="EMBL" id="EFV45637.1"/>
    </source>
</evidence>
<name>E5Y2Y3_BILW3</name>
<reference evidence="1 2" key="1">
    <citation type="submission" date="2010-10" db="EMBL/GenBank/DDBJ databases">
        <authorList>
            <consortium name="The Broad Institute Genome Sequencing Platform"/>
            <person name="Ward D."/>
            <person name="Earl A."/>
            <person name="Feldgarden M."/>
            <person name="Young S.K."/>
            <person name="Gargeya S."/>
            <person name="Zeng Q."/>
            <person name="Alvarado L."/>
            <person name="Berlin A."/>
            <person name="Bochicchio J."/>
            <person name="Chapman S.B."/>
            <person name="Chen Z."/>
            <person name="Freedman E."/>
            <person name="Gellesch M."/>
            <person name="Goldberg J."/>
            <person name="Griggs A."/>
            <person name="Gujja S."/>
            <person name="Heilman E."/>
            <person name="Heiman D."/>
            <person name="Howarth C."/>
            <person name="Mehta T."/>
            <person name="Neiman D."/>
            <person name="Pearson M."/>
            <person name="Roberts A."/>
            <person name="Saif S."/>
            <person name="Shea T."/>
            <person name="Shenoy N."/>
            <person name="Sisk P."/>
            <person name="Stolte C."/>
            <person name="Sykes S."/>
            <person name="White J."/>
            <person name="Yandava C."/>
            <person name="Allen-Vercoe E."/>
            <person name="Sibley C."/>
            <person name="Ambrose C.E."/>
            <person name="Strauss J."/>
            <person name="Daigneault M."/>
            <person name="Haas B."/>
            <person name="Nusbaum C."/>
            <person name="Birren B."/>
        </authorList>
    </citation>
    <scope>NUCLEOTIDE SEQUENCE [LARGE SCALE GENOMIC DNA]</scope>
    <source>
        <strain evidence="1 2">3_1_6</strain>
    </source>
</reference>
<dbReference type="HOGENOM" id="CLU_1966291_0_0_7"/>
<proteinExistence type="predicted"/>
<sequence length="127" mass="14390">MTNKELEVIVCNAIDARKEQGTPFDRDAFAALVKMAQALYPHTTYEHQIDVVARMKSIVDPIDGFHPRWETNELFDACIKAIEAKQPSYTIPYEDVVIFINSIKMALKRLDLKVDTCSCLSALAEKL</sequence>